<dbReference type="FunFam" id="1.10.1270.20:FF:000001">
    <property type="entry name" value="tRNA (guanine-N(1)-)-methyltransferase"/>
    <property type="match status" value="1"/>
</dbReference>
<evidence type="ECO:0000256" key="14">
    <source>
        <dbReference type="ARBA" id="ARBA00047783"/>
    </source>
</evidence>
<organism evidence="19 20">
    <name type="scientific">Candidatus Rickettsiella isopodorum</name>
    <dbReference type="NCBI Taxonomy" id="1225476"/>
    <lineage>
        <taxon>Bacteria</taxon>
        <taxon>Pseudomonadati</taxon>
        <taxon>Pseudomonadota</taxon>
        <taxon>Gammaproteobacteria</taxon>
        <taxon>Legionellales</taxon>
        <taxon>Coxiellaceae</taxon>
        <taxon>Rickettsiella</taxon>
    </lineage>
</organism>
<dbReference type="GO" id="GO:0052906">
    <property type="term" value="F:tRNA (guanine(37)-N1)-methyltransferase activity"/>
    <property type="evidence" value="ECO:0007669"/>
    <property type="project" value="UniProtKB-UniRule"/>
</dbReference>
<dbReference type="InterPro" id="IPR023148">
    <property type="entry name" value="tRNA_m1G_MeTrfase_C_sf"/>
</dbReference>
<dbReference type="InterPro" id="IPR029028">
    <property type="entry name" value="Alpha/beta_knot_MTases"/>
</dbReference>
<dbReference type="PIRSF" id="PIRSF000386">
    <property type="entry name" value="tRNA_mtase"/>
    <property type="match status" value="1"/>
</dbReference>
<dbReference type="PANTHER" id="PTHR46417:SF1">
    <property type="entry name" value="TRNA (GUANINE-N(1)-)-METHYLTRANSFERASE"/>
    <property type="match status" value="1"/>
</dbReference>
<evidence type="ECO:0000256" key="2">
    <source>
        <dbReference type="ARBA" id="ARBA00004496"/>
    </source>
</evidence>
<dbReference type="OrthoDB" id="9807416at2"/>
<dbReference type="HAMAP" id="MF_00605">
    <property type="entry name" value="TrmD"/>
    <property type="match status" value="1"/>
</dbReference>
<comment type="function">
    <text evidence="1 15 17">Specifically methylates guanosine-37 in various tRNAs.</text>
</comment>
<evidence type="ECO:0000256" key="4">
    <source>
        <dbReference type="ARBA" id="ARBA00011738"/>
    </source>
</evidence>
<keyword evidence="20" id="KW-1185">Reference proteome</keyword>
<evidence type="ECO:0000256" key="13">
    <source>
        <dbReference type="ARBA" id="ARBA00033392"/>
    </source>
</evidence>
<evidence type="ECO:0000256" key="8">
    <source>
        <dbReference type="ARBA" id="ARBA00022603"/>
    </source>
</evidence>
<keyword evidence="11 15" id="KW-0819">tRNA processing</keyword>
<evidence type="ECO:0000313" key="20">
    <source>
        <dbReference type="Proteomes" id="UP000183924"/>
    </source>
</evidence>
<evidence type="ECO:0000313" key="19">
    <source>
        <dbReference type="EMBL" id="OIZ94163.1"/>
    </source>
</evidence>
<dbReference type="CDD" id="cd18080">
    <property type="entry name" value="TrmD-like"/>
    <property type="match status" value="1"/>
</dbReference>
<accession>A0A1J8P5C0</accession>
<evidence type="ECO:0000259" key="18">
    <source>
        <dbReference type="Pfam" id="PF01746"/>
    </source>
</evidence>
<comment type="caution">
    <text evidence="19">The sequence shown here is derived from an EMBL/GenBank/DDBJ whole genome shotgun (WGS) entry which is preliminary data.</text>
</comment>
<dbReference type="InterPro" id="IPR029026">
    <property type="entry name" value="tRNA_m1G_MTases_N"/>
</dbReference>
<proteinExistence type="inferred from homology"/>
<evidence type="ECO:0000256" key="17">
    <source>
        <dbReference type="RuleBase" id="RU003464"/>
    </source>
</evidence>
<keyword evidence="7 15" id="KW-0963">Cytoplasm</keyword>
<evidence type="ECO:0000256" key="6">
    <source>
        <dbReference type="ARBA" id="ARBA00014679"/>
    </source>
</evidence>
<dbReference type="EC" id="2.1.1.228" evidence="5 15"/>
<dbReference type="InterPro" id="IPR016009">
    <property type="entry name" value="tRNA_MeTrfase_TRMD/TRM10"/>
</dbReference>
<dbReference type="FunFam" id="3.40.1280.10:FF:000001">
    <property type="entry name" value="tRNA (guanine-N(1)-)-methyltransferase"/>
    <property type="match status" value="1"/>
</dbReference>
<dbReference type="GO" id="GO:0002939">
    <property type="term" value="P:tRNA N1-guanine methylation"/>
    <property type="evidence" value="ECO:0007669"/>
    <property type="project" value="TreeGrafter"/>
</dbReference>
<keyword evidence="9 15" id="KW-0808">Transferase</keyword>
<evidence type="ECO:0000256" key="5">
    <source>
        <dbReference type="ARBA" id="ARBA00012807"/>
    </source>
</evidence>
<keyword evidence="10 15" id="KW-0949">S-adenosyl-L-methionine</keyword>
<name>A0A1J8P5C0_9COXI</name>
<dbReference type="Proteomes" id="UP000183924">
    <property type="component" value="Unassembled WGS sequence"/>
</dbReference>
<keyword evidence="8 15" id="KW-0489">Methyltransferase</keyword>
<dbReference type="GO" id="GO:0005829">
    <property type="term" value="C:cytosol"/>
    <property type="evidence" value="ECO:0007669"/>
    <property type="project" value="TreeGrafter"/>
</dbReference>
<dbReference type="SUPFAM" id="SSF75217">
    <property type="entry name" value="alpha/beta knot"/>
    <property type="match status" value="1"/>
</dbReference>
<evidence type="ECO:0000256" key="15">
    <source>
        <dbReference type="HAMAP-Rule" id="MF_00605"/>
    </source>
</evidence>
<gene>
    <name evidence="15" type="primary">trmD</name>
    <name evidence="19" type="ORF">A1D18_04705</name>
</gene>
<dbReference type="NCBIfam" id="TIGR00088">
    <property type="entry name" value="trmD"/>
    <property type="match status" value="1"/>
</dbReference>
<evidence type="ECO:0000256" key="9">
    <source>
        <dbReference type="ARBA" id="ARBA00022679"/>
    </source>
</evidence>
<comment type="subunit">
    <text evidence="4 15 17">Homodimer.</text>
</comment>
<dbReference type="EMBL" id="LUKY01000033">
    <property type="protein sequence ID" value="OIZ94163.1"/>
    <property type="molecule type" value="Genomic_DNA"/>
</dbReference>
<dbReference type="Pfam" id="PF01746">
    <property type="entry name" value="tRNA_m1G_MT"/>
    <property type="match status" value="1"/>
</dbReference>
<feature type="binding site" evidence="15 16">
    <location>
        <begin position="135"/>
        <end position="140"/>
    </location>
    <ligand>
        <name>S-adenosyl-L-methionine</name>
        <dbReference type="ChEBI" id="CHEBI:59789"/>
    </ligand>
</feature>
<dbReference type="STRING" id="1225476.A1D18_04705"/>
<sequence>MDIQIISLFPEMFSPLNLSIPGRAQKKGLIKISHLNPRDFTEDKHNTVDDRPYGGGPGMVMKFEPLLVAIKMAKSRQQTLHSAPLVSYLSPQGKRFDQVAAQELSQRKGLILIAGRYEGIDQRLINSEVDEEWSLGDFILSGGELAAMCLIDTIVRLQPGALGHMESASQDSFSSALLDYPHYTRPAKIDGQQKVPDVLLQGDHTAIARWRLKQALGRTWQRRPDLLKKHILSKQEQVLLAEFIRENSE</sequence>
<dbReference type="PANTHER" id="PTHR46417">
    <property type="entry name" value="TRNA (GUANINE-N(1)-)-METHYLTRANSFERASE"/>
    <property type="match status" value="1"/>
</dbReference>
<evidence type="ECO:0000256" key="11">
    <source>
        <dbReference type="ARBA" id="ARBA00022694"/>
    </source>
</evidence>
<comment type="catalytic activity">
    <reaction evidence="14 15 17">
        <text>guanosine(37) in tRNA + S-adenosyl-L-methionine = N(1)-methylguanosine(37) in tRNA + S-adenosyl-L-homocysteine + H(+)</text>
        <dbReference type="Rhea" id="RHEA:36899"/>
        <dbReference type="Rhea" id="RHEA-COMP:10145"/>
        <dbReference type="Rhea" id="RHEA-COMP:10147"/>
        <dbReference type="ChEBI" id="CHEBI:15378"/>
        <dbReference type="ChEBI" id="CHEBI:57856"/>
        <dbReference type="ChEBI" id="CHEBI:59789"/>
        <dbReference type="ChEBI" id="CHEBI:73542"/>
        <dbReference type="ChEBI" id="CHEBI:74269"/>
        <dbReference type="EC" id="2.1.1.228"/>
    </reaction>
</comment>
<dbReference type="InterPro" id="IPR002649">
    <property type="entry name" value="tRNA_m1G_MeTrfase_TrmD"/>
</dbReference>
<protein>
    <recommendedName>
        <fullName evidence="6 15">tRNA (guanine-N(1)-)-methyltransferase</fullName>
        <ecNumber evidence="5 15">2.1.1.228</ecNumber>
    </recommendedName>
    <alternativeName>
        <fullName evidence="12 15">M1G-methyltransferase</fullName>
    </alternativeName>
    <alternativeName>
        <fullName evidence="13 15">tRNA [GM37] methyltransferase</fullName>
    </alternativeName>
</protein>
<comment type="similarity">
    <text evidence="3 15 17">Belongs to the RNA methyltransferase TrmD family.</text>
</comment>
<dbReference type="Gene3D" id="1.10.1270.20">
    <property type="entry name" value="tRNA(m1g37)methyltransferase, domain 2"/>
    <property type="match status" value="1"/>
</dbReference>
<evidence type="ECO:0000256" key="10">
    <source>
        <dbReference type="ARBA" id="ARBA00022691"/>
    </source>
</evidence>
<dbReference type="AlphaFoldDB" id="A0A1J8P5C0"/>
<feature type="binding site" evidence="15 16">
    <location>
        <position position="115"/>
    </location>
    <ligand>
        <name>S-adenosyl-L-methionine</name>
        <dbReference type="ChEBI" id="CHEBI:59789"/>
    </ligand>
</feature>
<evidence type="ECO:0000256" key="16">
    <source>
        <dbReference type="PIRSR" id="PIRSR000386-1"/>
    </source>
</evidence>
<reference evidence="19 20" key="1">
    <citation type="submission" date="2016-03" db="EMBL/GenBank/DDBJ databases">
        <title>Comparative genomics of Rickettsiella.</title>
        <authorList>
            <person name="Chandler C."/>
            <person name="Wang Y."/>
        </authorList>
    </citation>
    <scope>NUCLEOTIDE SEQUENCE [LARGE SCALE GENOMIC DNA]</scope>
    <source>
        <strain evidence="19 20">RCFS May 2013</strain>
    </source>
</reference>
<evidence type="ECO:0000256" key="7">
    <source>
        <dbReference type="ARBA" id="ARBA00022490"/>
    </source>
</evidence>
<evidence type="ECO:0000256" key="12">
    <source>
        <dbReference type="ARBA" id="ARBA00029736"/>
    </source>
</evidence>
<comment type="subcellular location">
    <subcellularLocation>
        <location evidence="2 15 17">Cytoplasm</location>
    </subcellularLocation>
</comment>
<dbReference type="NCBIfam" id="NF000648">
    <property type="entry name" value="PRK00026.1"/>
    <property type="match status" value="1"/>
</dbReference>
<evidence type="ECO:0000256" key="1">
    <source>
        <dbReference type="ARBA" id="ARBA00002634"/>
    </source>
</evidence>
<evidence type="ECO:0000256" key="3">
    <source>
        <dbReference type="ARBA" id="ARBA00007630"/>
    </source>
</evidence>
<feature type="domain" description="tRNA methyltransferase TRMD/TRM10-type" evidence="18">
    <location>
        <begin position="1"/>
        <end position="229"/>
    </location>
</feature>
<dbReference type="Gene3D" id="3.40.1280.10">
    <property type="match status" value="1"/>
</dbReference>